<dbReference type="InterPro" id="IPR011010">
    <property type="entry name" value="DNA_brk_join_enz"/>
</dbReference>
<reference evidence="8 9" key="1">
    <citation type="submission" date="2017-08" db="EMBL/GenBank/DDBJ databases">
        <title>Mesorhizobium wenxinae sp. nov., a novel rhizobial species isolated from root nodules of chickpea (Cicer arietinum L.).</title>
        <authorList>
            <person name="Zhang J."/>
        </authorList>
    </citation>
    <scope>NUCLEOTIDE SEQUENCE [LARGE SCALE GENOMIC DNA]</scope>
    <source>
        <strain evidence="9">WYCCWR 10019</strain>
    </source>
</reference>
<gene>
    <name evidence="8" type="ORF">CIT31_32545</name>
</gene>
<proteinExistence type="inferred from homology"/>
<evidence type="ECO:0000259" key="6">
    <source>
        <dbReference type="Pfam" id="PF13356"/>
    </source>
</evidence>
<feature type="domain" description="Phage integrase central" evidence="7">
    <location>
        <begin position="95"/>
        <end position="191"/>
    </location>
</feature>
<dbReference type="PANTHER" id="PTHR30629:SF2">
    <property type="entry name" value="PROPHAGE INTEGRASE INTS-RELATED"/>
    <property type="match status" value="1"/>
</dbReference>
<organism evidence="8 9">
    <name type="scientific">Mesorhizobium wenxiniae</name>
    <dbReference type="NCBI Taxonomy" id="2014805"/>
    <lineage>
        <taxon>Bacteria</taxon>
        <taxon>Pseudomonadati</taxon>
        <taxon>Pseudomonadota</taxon>
        <taxon>Alphaproteobacteria</taxon>
        <taxon>Hyphomicrobiales</taxon>
        <taxon>Phyllobacteriaceae</taxon>
        <taxon>Mesorhizobium</taxon>
    </lineage>
</organism>
<dbReference type="GO" id="GO:0006310">
    <property type="term" value="P:DNA recombination"/>
    <property type="evidence" value="ECO:0007669"/>
    <property type="project" value="UniProtKB-KW"/>
</dbReference>
<dbReference type="InterPro" id="IPR053876">
    <property type="entry name" value="Phage_int_M"/>
</dbReference>
<dbReference type="InterPro" id="IPR010998">
    <property type="entry name" value="Integrase_recombinase_N"/>
</dbReference>
<dbReference type="Pfam" id="PF13356">
    <property type="entry name" value="Arm-DNA-bind_3"/>
    <property type="match status" value="1"/>
</dbReference>
<evidence type="ECO:0000313" key="9">
    <source>
        <dbReference type="Proteomes" id="UP000215931"/>
    </source>
</evidence>
<dbReference type="GO" id="GO:0015074">
    <property type="term" value="P:DNA integration"/>
    <property type="evidence" value="ECO:0007669"/>
    <property type="project" value="UniProtKB-KW"/>
</dbReference>
<dbReference type="Gene3D" id="1.10.443.10">
    <property type="entry name" value="Intergrase catalytic core"/>
    <property type="match status" value="1"/>
</dbReference>
<keyword evidence="2" id="KW-0229">DNA integration</keyword>
<dbReference type="Gene3D" id="3.30.160.390">
    <property type="entry name" value="Integrase, DNA-binding domain"/>
    <property type="match status" value="1"/>
</dbReference>
<accession>A0A271K6L1</accession>
<evidence type="ECO:0000256" key="1">
    <source>
        <dbReference type="ARBA" id="ARBA00008857"/>
    </source>
</evidence>
<evidence type="ECO:0000259" key="5">
    <source>
        <dbReference type="Pfam" id="PF00589"/>
    </source>
</evidence>
<comment type="similarity">
    <text evidence="1">Belongs to the 'phage' integrase family.</text>
</comment>
<feature type="domain" description="Integrase DNA-binding" evidence="6">
    <location>
        <begin position="8"/>
        <end position="89"/>
    </location>
</feature>
<evidence type="ECO:0000256" key="4">
    <source>
        <dbReference type="ARBA" id="ARBA00023172"/>
    </source>
</evidence>
<dbReference type="PANTHER" id="PTHR30629">
    <property type="entry name" value="PROPHAGE INTEGRASE"/>
    <property type="match status" value="1"/>
</dbReference>
<sequence length="395" mass="43248">MARPQNLLTAKQVASATLKRGLVADGGNLYLNVGGPGSRSWVVRIKVQGRERDIGIGSSADVTLARAREIRDTIKALVAKGADPLSYRGEAGTTFGEVAKECLTELAKGWKNDRLKTRWEQILAEPYAKTLSGIDVGTVGVQDVLAALKPVWQTKPTTAKFWRGMIERVLSWAMAHGHRDADKANPADWRGVLRHLLAAPKRGGNWAAMPFADVPAFYQSLTAKGMTSARVLQMILLTACRKNEIAEATWNEVDFKACTLTIPASRMKGGLAHVVPLTRPALDILKAQLAKRSNSTDLIFPSDFIPTQPYEGSNINRLLAKPFTVHATARSSFRDWAGDCTEFPRDVAEMCLAHRVGNATELAYRRSTALERRGALMKAWADYLTAIDCQTVAAH</sequence>
<feature type="domain" description="Tyr recombinase" evidence="5">
    <location>
        <begin position="213"/>
        <end position="319"/>
    </location>
</feature>
<dbReference type="InterPro" id="IPR050808">
    <property type="entry name" value="Phage_Integrase"/>
</dbReference>
<dbReference type="GO" id="GO:0003677">
    <property type="term" value="F:DNA binding"/>
    <property type="evidence" value="ECO:0007669"/>
    <property type="project" value="UniProtKB-KW"/>
</dbReference>
<dbReference type="SUPFAM" id="SSF56349">
    <property type="entry name" value="DNA breaking-rejoining enzymes"/>
    <property type="match status" value="1"/>
</dbReference>
<dbReference type="InterPro" id="IPR025166">
    <property type="entry name" value="Integrase_DNA_bind_dom"/>
</dbReference>
<name>A0A271K6L1_9HYPH</name>
<dbReference type="InterPro" id="IPR002104">
    <property type="entry name" value="Integrase_catalytic"/>
</dbReference>
<dbReference type="Pfam" id="PF22022">
    <property type="entry name" value="Phage_int_M"/>
    <property type="match status" value="1"/>
</dbReference>
<dbReference type="InterPro" id="IPR038488">
    <property type="entry name" value="Integrase_DNA-bd_sf"/>
</dbReference>
<keyword evidence="4" id="KW-0233">DNA recombination</keyword>
<keyword evidence="9" id="KW-1185">Reference proteome</keyword>
<evidence type="ECO:0000256" key="3">
    <source>
        <dbReference type="ARBA" id="ARBA00023125"/>
    </source>
</evidence>
<protein>
    <recommendedName>
        <fullName evidence="10">Integrase</fullName>
    </recommendedName>
</protein>
<dbReference type="InterPro" id="IPR013762">
    <property type="entry name" value="Integrase-like_cat_sf"/>
</dbReference>
<evidence type="ECO:0000313" key="8">
    <source>
        <dbReference type="EMBL" id="PAP91406.1"/>
    </source>
</evidence>
<dbReference type="RefSeq" id="WP_095521932.1">
    <property type="nucleotide sequence ID" value="NZ_NPKH01000041.1"/>
</dbReference>
<dbReference type="EMBL" id="NPKH01000041">
    <property type="protein sequence ID" value="PAP91406.1"/>
    <property type="molecule type" value="Genomic_DNA"/>
</dbReference>
<evidence type="ECO:0000259" key="7">
    <source>
        <dbReference type="Pfam" id="PF22022"/>
    </source>
</evidence>
<dbReference type="Pfam" id="PF00589">
    <property type="entry name" value="Phage_integrase"/>
    <property type="match status" value="1"/>
</dbReference>
<dbReference type="Gene3D" id="1.10.150.130">
    <property type="match status" value="1"/>
</dbReference>
<evidence type="ECO:0000256" key="2">
    <source>
        <dbReference type="ARBA" id="ARBA00022908"/>
    </source>
</evidence>
<comment type="caution">
    <text evidence="8">The sequence shown here is derived from an EMBL/GenBank/DDBJ whole genome shotgun (WGS) entry which is preliminary data.</text>
</comment>
<dbReference type="Proteomes" id="UP000215931">
    <property type="component" value="Unassembled WGS sequence"/>
</dbReference>
<dbReference type="AlphaFoldDB" id="A0A271K6L1"/>
<dbReference type="CDD" id="cd00801">
    <property type="entry name" value="INT_P4_C"/>
    <property type="match status" value="1"/>
</dbReference>
<evidence type="ECO:0008006" key="10">
    <source>
        <dbReference type="Google" id="ProtNLM"/>
    </source>
</evidence>
<dbReference type="OrthoDB" id="9795573at2"/>
<keyword evidence="3" id="KW-0238">DNA-binding</keyword>